<gene>
    <name evidence="2" type="ORF">CCMP2556_LOCUS14284</name>
</gene>
<evidence type="ECO:0000313" key="2">
    <source>
        <dbReference type="EMBL" id="CAK9020998.1"/>
    </source>
</evidence>
<dbReference type="Gene3D" id="1.25.40.10">
    <property type="entry name" value="Tetratricopeptide repeat domain"/>
    <property type="match status" value="1"/>
</dbReference>
<dbReference type="InterPro" id="IPR011990">
    <property type="entry name" value="TPR-like_helical_dom_sf"/>
</dbReference>
<dbReference type="PANTHER" id="PTHR47447:SF17">
    <property type="entry name" value="OS12G0638900 PROTEIN"/>
    <property type="match status" value="1"/>
</dbReference>
<accession>A0ABP0K2J0</accession>
<sequence length="301" mass="33577">MPDLRGQRQMKNITVEADLISYNSAISACREDAWPYALHLMAVAETDSQQLDVISYSSAVCACETACEWQSAWLLLQTVRQKRLINVIALNSFLSTLARAGQWELALWLIYRERPVKLDVISYSSGINACQKSSSWQHGLFLLQDANGRQLHLNVVSYSAALSTSGPSAWHMVLGLLRRSGNFRLQLNEVSYNGAAGSLSNSSKWLYAFRLLSRAAHVALREPRDGRAAAIHGAAGHRAWRTGLQAAYAGEALNVVSFNELVSVCEMTDAWHCHGNAVHLEYLNPNKDSKSQQIRFLEYRH</sequence>
<protein>
    <recommendedName>
        <fullName evidence="4">Pentatricopeptide repeat-containing protein</fullName>
    </recommendedName>
</protein>
<keyword evidence="3" id="KW-1185">Reference proteome</keyword>
<dbReference type="PANTHER" id="PTHR47447">
    <property type="entry name" value="OS03G0856100 PROTEIN"/>
    <property type="match status" value="1"/>
</dbReference>
<evidence type="ECO:0000256" key="1">
    <source>
        <dbReference type="ARBA" id="ARBA00022737"/>
    </source>
</evidence>
<proteinExistence type="predicted"/>
<reference evidence="2 3" key="1">
    <citation type="submission" date="2024-02" db="EMBL/GenBank/DDBJ databases">
        <authorList>
            <person name="Chen Y."/>
            <person name="Shah S."/>
            <person name="Dougan E. K."/>
            <person name="Thang M."/>
            <person name="Chan C."/>
        </authorList>
    </citation>
    <scope>NUCLEOTIDE SEQUENCE [LARGE SCALE GENOMIC DNA]</scope>
</reference>
<dbReference type="EMBL" id="CAXAMN010007269">
    <property type="protein sequence ID" value="CAK9020998.1"/>
    <property type="molecule type" value="Genomic_DNA"/>
</dbReference>
<dbReference type="PROSITE" id="PS51257">
    <property type="entry name" value="PROKAR_LIPOPROTEIN"/>
    <property type="match status" value="1"/>
</dbReference>
<evidence type="ECO:0000313" key="3">
    <source>
        <dbReference type="Proteomes" id="UP001642484"/>
    </source>
</evidence>
<name>A0ABP0K2J0_9DINO</name>
<comment type="caution">
    <text evidence="2">The sequence shown here is derived from an EMBL/GenBank/DDBJ whole genome shotgun (WGS) entry which is preliminary data.</text>
</comment>
<evidence type="ECO:0008006" key="4">
    <source>
        <dbReference type="Google" id="ProtNLM"/>
    </source>
</evidence>
<keyword evidence="1" id="KW-0677">Repeat</keyword>
<dbReference type="Proteomes" id="UP001642484">
    <property type="component" value="Unassembled WGS sequence"/>
</dbReference>
<organism evidence="2 3">
    <name type="scientific">Durusdinium trenchii</name>
    <dbReference type="NCBI Taxonomy" id="1381693"/>
    <lineage>
        <taxon>Eukaryota</taxon>
        <taxon>Sar</taxon>
        <taxon>Alveolata</taxon>
        <taxon>Dinophyceae</taxon>
        <taxon>Suessiales</taxon>
        <taxon>Symbiodiniaceae</taxon>
        <taxon>Durusdinium</taxon>
    </lineage>
</organism>